<gene>
    <name evidence="1" type="ORF">CFP56_038061</name>
</gene>
<proteinExistence type="predicted"/>
<name>A0AAW0J2Z3_QUESU</name>
<accession>A0AAW0J2Z3</accession>
<dbReference type="AlphaFoldDB" id="A0AAW0J2Z3"/>
<dbReference type="EMBL" id="PKMF04000711">
    <property type="protein sequence ID" value="KAK7821148.1"/>
    <property type="molecule type" value="Genomic_DNA"/>
</dbReference>
<evidence type="ECO:0000313" key="2">
    <source>
        <dbReference type="Proteomes" id="UP000237347"/>
    </source>
</evidence>
<protein>
    <submittedName>
        <fullName evidence="1">Uncharacterized protein</fullName>
    </submittedName>
</protein>
<sequence length="143" mass="16305">MDKAKQDNSFMRVEKQFHECFTELSQLVFELNNDVDEFLATIVVTVGYGKSWHPIQKWLKNSSELKDKTISKPPHAVYIIWITAFQSYPGSYKRHNIGHVRLLESQDLEGLEGETIEDYSVEGVEVEPSTRGVRLGVMRCAGG</sequence>
<evidence type="ECO:0000313" key="1">
    <source>
        <dbReference type="EMBL" id="KAK7821148.1"/>
    </source>
</evidence>
<keyword evidence="2" id="KW-1185">Reference proteome</keyword>
<organism evidence="1 2">
    <name type="scientific">Quercus suber</name>
    <name type="common">Cork oak</name>
    <dbReference type="NCBI Taxonomy" id="58331"/>
    <lineage>
        <taxon>Eukaryota</taxon>
        <taxon>Viridiplantae</taxon>
        <taxon>Streptophyta</taxon>
        <taxon>Embryophyta</taxon>
        <taxon>Tracheophyta</taxon>
        <taxon>Spermatophyta</taxon>
        <taxon>Magnoliopsida</taxon>
        <taxon>eudicotyledons</taxon>
        <taxon>Gunneridae</taxon>
        <taxon>Pentapetalae</taxon>
        <taxon>rosids</taxon>
        <taxon>fabids</taxon>
        <taxon>Fagales</taxon>
        <taxon>Fagaceae</taxon>
        <taxon>Quercus</taxon>
    </lineage>
</organism>
<comment type="caution">
    <text evidence="1">The sequence shown here is derived from an EMBL/GenBank/DDBJ whole genome shotgun (WGS) entry which is preliminary data.</text>
</comment>
<dbReference type="Proteomes" id="UP000237347">
    <property type="component" value="Unassembled WGS sequence"/>
</dbReference>
<reference evidence="1 2" key="1">
    <citation type="journal article" date="2018" name="Sci. Data">
        <title>The draft genome sequence of cork oak.</title>
        <authorList>
            <person name="Ramos A.M."/>
            <person name="Usie A."/>
            <person name="Barbosa P."/>
            <person name="Barros P.M."/>
            <person name="Capote T."/>
            <person name="Chaves I."/>
            <person name="Simoes F."/>
            <person name="Abreu I."/>
            <person name="Carrasquinho I."/>
            <person name="Faro C."/>
            <person name="Guimaraes J.B."/>
            <person name="Mendonca D."/>
            <person name="Nobrega F."/>
            <person name="Rodrigues L."/>
            <person name="Saibo N.J.M."/>
            <person name="Varela M.C."/>
            <person name="Egas C."/>
            <person name="Matos J."/>
            <person name="Miguel C.M."/>
            <person name="Oliveira M.M."/>
            <person name="Ricardo C.P."/>
            <person name="Goncalves S."/>
        </authorList>
    </citation>
    <scope>NUCLEOTIDE SEQUENCE [LARGE SCALE GENOMIC DNA]</scope>
    <source>
        <strain evidence="2">cv. HL8</strain>
    </source>
</reference>